<dbReference type="Proteomes" id="UP000824083">
    <property type="component" value="Unassembled WGS sequence"/>
</dbReference>
<name>A0A9D1IHB0_9BURK</name>
<gene>
    <name evidence="3" type="ORF">IAC56_02105</name>
</gene>
<reference evidence="3" key="2">
    <citation type="journal article" date="2021" name="PeerJ">
        <title>Extensive microbial diversity within the chicken gut microbiome revealed by metagenomics and culture.</title>
        <authorList>
            <person name="Gilroy R."/>
            <person name="Ravi A."/>
            <person name="Getino M."/>
            <person name="Pursley I."/>
            <person name="Horton D.L."/>
            <person name="Alikhan N.F."/>
            <person name="Baker D."/>
            <person name="Gharbi K."/>
            <person name="Hall N."/>
            <person name="Watson M."/>
            <person name="Adriaenssens E.M."/>
            <person name="Foster-Nyarko E."/>
            <person name="Jarju S."/>
            <person name="Secka A."/>
            <person name="Antonio M."/>
            <person name="Oren A."/>
            <person name="Chaudhuri R.R."/>
            <person name="La Ragione R."/>
            <person name="Hildebrand F."/>
            <person name="Pallen M.J."/>
        </authorList>
    </citation>
    <scope>NUCLEOTIDE SEQUENCE</scope>
    <source>
        <strain evidence="3">7463</strain>
    </source>
</reference>
<dbReference type="InterPro" id="IPR017946">
    <property type="entry name" value="PLC-like_Pdiesterase_TIM-brl"/>
</dbReference>
<feature type="transmembrane region" description="Helical" evidence="1">
    <location>
        <begin position="6"/>
        <end position="25"/>
    </location>
</feature>
<dbReference type="AlphaFoldDB" id="A0A9D1IHB0"/>
<dbReference type="SUPFAM" id="SSF51695">
    <property type="entry name" value="PLC-like phosphodiesterases"/>
    <property type="match status" value="1"/>
</dbReference>
<evidence type="ECO:0000259" key="2">
    <source>
        <dbReference type="Pfam" id="PF03009"/>
    </source>
</evidence>
<evidence type="ECO:0000313" key="4">
    <source>
        <dbReference type="Proteomes" id="UP000824083"/>
    </source>
</evidence>
<evidence type="ECO:0000313" key="3">
    <source>
        <dbReference type="EMBL" id="HIU37053.1"/>
    </source>
</evidence>
<accession>A0A9D1IHB0</accession>
<feature type="domain" description="GP-PDE" evidence="2">
    <location>
        <begin position="70"/>
        <end position="112"/>
    </location>
</feature>
<organism evidence="3 4">
    <name type="scientific">Candidatus Aphodousia faecigallinarum</name>
    <dbReference type="NCBI Taxonomy" id="2840677"/>
    <lineage>
        <taxon>Bacteria</taxon>
        <taxon>Pseudomonadati</taxon>
        <taxon>Pseudomonadota</taxon>
        <taxon>Betaproteobacteria</taxon>
        <taxon>Burkholderiales</taxon>
        <taxon>Sutterellaceae</taxon>
        <taxon>Sutterellaceae incertae sedis</taxon>
        <taxon>Candidatus Aphodousia</taxon>
    </lineage>
</organism>
<keyword evidence="1" id="KW-1133">Transmembrane helix</keyword>
<keyword evidence="1" id="KW-0812">Transmembrane</keyword>
<evidence type="ECO:0000256" key="1">
    <source>
        <dbReference type="SAM" id="Phobius"/>
    </source>
</evidence>
<protein>
    <recommendedName>
        <fullName evidence="2">GP-PDE domain-containing protein</fullName>
    </recommendedName>
</protein>
<comment type="caution">
    <text evidence="3">The sequence shown here is derived from an EMBL/GenBank/DDBJ whole genome shotgun (WGS) entry which is preliminary data.</text>
</comment>
<proteinExistence type="predicted"/>
<dbReference type="EMBL" id="DVMY01000038">
    <property type="protein sequence ID" value="HIU37053.1"/>
    <property type="molecule type" value="Genomic_DNA"/>
</dbReference>
<sequence>MKRFVYRPLYIVLSIIAIIAIWASCHTYKWHYEWLYKFGLIELPPTAVLSIGNEKFIAHAGGGIDGIMYTNSNEAFIQAIEDGYRFIEFDLRMTLDGHYFGAHKIDGFNEMTGHSSRWLLPPTASQVKERRLYDKYPPLLLSDIDEILDEHPDMILVVDKGEDYHKMIAECPLPNRMIIEVSTVGQYIAARHAGFPYVAFNNRDFDSIDELGIKLIVAKSWWNPNDADLKQFMDNGGVALVAGFDYAKDIPEDWLKANALFYVDFK</sequence>
<dbReference type="GO" id="GO:0008081">
    <property type="term" value="F:phosphoric diester hydrolase activity"/>
    <property type="evidence" value="ECO:0007669"/>
    <property type="project" value="InterPro"/>
</dbReference>
<keyword evidence="1" id="KW-0472">Membrane</keyword>
<dbReference type="Gene3D" id="3.20.20.190">
    <property type="entry name" value="Phosphatidylinositol (PI) phosphodiesterase"/>
    <property type="match status" value="1"/>
</dbReference>
<dbReference type="GO" id="GO:0006629">
    <property type="term" value="P:lipid metabolic process"/>
    <property type="evidence" value="ECO:0007669"/>
    <property type="project" value="InterPro"/>
</dbReference>
<dbReference type="PROSITE" id="PS51257">
    <property type="entry name" value="PROKAR_LIPOPROTEIN"/>
    <property type="match status" value="1"/>
</dbReference>
<dbReference type="InterPro" id="IPR030395">
    <property type="entry name" value="GP_PDE_dom"/>
</dbReference>
<dbReference type="Pfam" id="PF03009">
    <property type="entry name" value="GDPD"/>
    <property type="match status" value="1"/>
</dbReference>
<reference evidence="3" key="1">
    <citation type="submission" date="2020-10" db="EMBL/GenBank/DDBJ databases">
        <authorList>
            <person name="Gilroy R."/>
        </authorList>
    </citation>
    <scope>NUCLEOTIDE SEQUENCE</scope>
    <source>
        <strain evidence="3">7463</strain>
    </source>
</reference>